<dbReference type="PANTHER" id="PTHR41775:SF1">
    <property type="entry name" value="PEPTIDASE M6-LIKE DOMAIN-CONTAINING PROTEIN"/>
    <property type="match status" value="1"/>
</dbReference>
<dbReference type="AlphaFoldDB" id="A0A225D7B6"/>
<dbReference type="InterPro" id="IPR036034">
    <property type="entry name" value="PDZ_sf"/>
</dbReference>
<dbReference type="SMART" id="SM00228">
    <property type="entry name" value="PDZ"/>
    <property type="match status" value="2"/>
</dbReference>
<feature type="domain" description="PDZ" evidence="2">
    <location>
        <begin position="43"/>
        <end position="132"/>
    </location>
</feature>
<dbReference type="PROSITE" id="PS50106">
    <property type="entry name" value="PDZ"/>
    <property type="match status" value="2"/>
</dbReference>
<gene>
    <name evidence="3" type="ORF">FRUB_06581</name>
</gene>
<dbReference type="GO" id="GO:0008233">
    <property type="term" value="F:peptidase activity"/>
    <property type="evidence" value="ECO:0007669"/>
    <property type="project" value="UniProtKB-KW"/>
</dbReference>
<dbReference type="EMBL" id="NIDE01000014">
    <property type="protein sequence ID" value="OWK37461.1"/>
    <property type="molecule type" value="Genomic_DNA"/>
</dbReference>
<keyword evidence="3" id="KW-0378">Hydrolase</keyword>
<dbReference type="Proteomes" id="UP000214646">
    <property type="component" value="Unassembled WGS sequence"/>
</dbReference>
<feature type="domain" description="PDZ" evidence="2">
    <location>
        <begin position="141"/>
        <end position="227"/>
    </location>
</feature>
<protein>
    <submittedName>
        <fullName evidence="3">HtrA protease/chaperone protein</fullName>
    </submittedName>
</protein>
<dbReference type="RefSeq" id="WP_143393598.1">
    <property type="nucleotide sequence ID" value="NZ_NIDE01000014.1"/>
</dbReference>
<feature type="region of interest" description="Disordered" evidence="1">
    <location>
        <begin position="544"/>
        <end position="589"/>
    </location>
</feature>
<dbReference type="InterPro" id="IPR008757">
    <property type="entry name" value="Peptidase_M6-like_domain"/>
</dbReference>
<dbReference type="OrthoDB" id="278121at2"/>
<evidence type="ECO:0000313" key="3">
    <source>
        <dbReference type="EMBL" id="OWK37461.1"/>
    </source>
</evidence>
<dbReference type="Gene3D" id="2.30.42.10">
    <property type="match status" value="2"/>
</dbReference>
<sequence>MTGTRLAGFALGIGLLTASAPFGGAQQVPAQTGDLSGYRPVAEATVSKAAPAAGRREGHTAYLGASVGRGSDGRLVVEEVQPESPAATAGLKKGDMIDKIGGHAVKTPQAFREWLLVHSPGDAVAIGVVRDGKPSDLSAKLVAASRPMQAGRPARPQVGVTLTEKMGKGIVVESVAANSPAALAGLTVGDVVISLDGQEMSRTSRLAEIVAEKRAGDTLTFGVTREGGKPQELKATLAADAGRSAAPGPIVLTGPALRLAVVCVEFAETTHNAKITPGELDRTFFSQATYTGKDATGREVRGSLADYFREQSGAALRLEGRVFDWVAVAKKRGDYIQGSGTSNKTAVLVDALEKLIARDGEKALDGFDALAFVYAGDRYRTNRGAVYYPHTGVVTVKSKRYHYVIGPEGGPTLTSIGTFVKPFGELLGLPDLAARPENIGSEGLGAWCAMSNTFETARPQHLSAWCKEKLGWVKPTVIDPSVRQKLILAPIEETRECLKLLVRPDGSEYILLENRRKTGFDSDLPGEGLLIWRVADGRPVLKESHGVEGPAGPTSHLTSVPYPSTANAAFTPDTTPSSRSPHGGGLPVHITNIRRLPDGRIAFQIGYEFR</sequence>
<dbReference type="Pfam" id="PF13180">
    <property type="entry name" value="PDZ_2"/>
    <property type="match status" value="2"/>
</dbReference>
<feature type="compositionally biased region" description="Polar residues" evidence="1">
    <location>
        <begin position="555"/>
        <end position="580"/>
    </location>
</feature>
<dbReference type="InterPro" id="IPR001478">
    <property type="entry name" value="PDZ"/>
</dbReference>
<comment type="caution">
    <text evidence="3">The sequence shown here is derived from an EMBL/GenBank/DDBJ whole genome shotgun (WGS) entry which is preliminary data.</text>
</comment>
<dbReference type="GO" id="GO:0006508">
    <property type="term" value="P:proteolysis"/>
    <property type="evidence" value="ECO:0007669"/>
    <property type="project" value="UniProtKB-KW"/>
</dbReference>
<reference evidence="4" key="1">
    <citation type="submission" date="2017-06" db="EMBL/GenBank/DDBJ databases">
        <title>Genome analysis of Fimbriiglobus ruber SP5, the first member of the order Planctomycetales with confirmed chitinolytic capability.</title>
        <authorList>
            <person name="Ravin N.V."/>
            <person name="Rakitin A.L."/>
            <person name="Ivanova A.A."/>
            <person name="Beletsky A.V."/>
            <person name="Kulichevskaya I.S."/>
            <person name="Mardanov A.V."/>
            <person name="Dedysh S.N."/>
        </authorList>
    </citation>
    <scope>NUCLEOTIDE SEQUENCE [LARGE SCALE GENOMIC DNA]</scope>
    <source>
        <strain evidence="4">SP5</strain>
    </source>
</reference>
<evidence type="ECO:0000259" key="2">
    <source>
        <dbReference type="PROSITE" id="PS50106"/>
    </source>
</evidence>
<organism evidence="3 4">
    <name type="scientific">Fimbriiglobus ruber</name>
    <dbReference type="NCBI Taxonomy" id="1908690"/>
    <lineage>
        <taxon>Bacteria</taxon>
        <taxon>Pseudomonadati</taxon>
        <taxon>Planctomycetota</taxon>
        <taxon>Planctomycetia</taxon>
        <taxon>Gemmatales</taxon>
        <taxon>Gemmataceae</taxon>
        <taxon>Fimbriiglobus</taxon>
    </lineage>
</organism>
<name>A0A225D7B6_9BACT</name>
<evidence type="ECO:0000313" key="4">
    <source>
        <dbReference type="Proteomes" id="UP000214646"/>
    </source>
</evidence>
<dbReference type="Pfam" id="PF05547">
    <property type="entry name" value="Peptidase_M6"/>
    <property type="match status" value="1"/>
</dbReference>
<accession>A0A225D7B6</accession>
<dbReference type="SUPFAM" id="SSF50156">
    <property type="entry name" value="PDZ domain-like"/>
    <property type="match status" value="2"/>
</dbReference>
<keyword evidence="4" id="KW-1185">Reference proteome</keyword>
<dbReference type="PANTHER" id="PTHR41775">
    <property type="entry name" value="SECRETED PROTEIN-RELATED"/>
    <property type="match status" value="1"/>
</dbReference>
<proteinExistence type="predicted"/>
<evidence type="ECO:0000256" key="1">
    <source>
        <dbReference type="SAM" id="MobiDB-lite"/>
    </source>
</evidence>
<keyword evidence="3" id="KW-0645">Protease</keyword>